<evidence type="ECO:0000259" key="1">
    <source>
        <dbReference type="PROSITE" id="PS50943"/>
    </source>
</evidence>
<name>A0A0K8P2B8_PISS1</name>
<dbReference type="Gene3D" id="1.10.260.40">
    <property type="entry name" value="lambda repressor-like DNA-binding domains"/>
    <property type="match status" value="1"/>
</dbReference>
<sequence>MRVQRLQQSLTQDELAARAAVSASALKTLESTGKSTIETLVRVAGALGLQADFARLFVPKLASSIADLERLERAQQRLRAPRRKSP</sequence>
<accession>A0A0K8P2B8</accession>
<evidence type="ECO:0000313" key="3">
    <source>
        <dbReference type="Proteomes" id="UP000037660"/>
    </source>
</evidence>
<dbReference type="AlphaFoldDB" id="A0A0K8P2B8"/>
<dbReference type="PROSITE" id="PS50943">
    <property type="entry name" value="HTH_CROC1"/>
    <property type="match status" value="1"/>
</dbReference>
<dbReference type="InterPro" id="IPR010982">
    <property type="entry name" value="Lambda_DNA-bd_dom_sf"/>
</dbReference>
<dbReference type="EMBL" id="BBYR01000038">
    <property type="protein sequence ID" value="GAP36763.1"/>
    <property type="molecule type" value="Genomic_DNA"/>
</dbReference>
<gene>
    <name evidence="2" type="ORF">ISF6_2603</name>
</gene>
<comment type="caution">
    <text evidence="2">The sequence shown here is derived from an EMBL/GenBank/DDBJ whole genome shotgun (WGS) entry which is preliminary data.</text>
</comment>
<keyword evidence="3" id="KW-1185">Reference proteome</keyword>
<evidence type="ECO:0000313" key="2">
    <source>
        <dbReference type="EMBL" id="GAP36763.1"/>
    </source>
</evidence>
<dbReference type="Pfam" id="PF01381">
    <property type="entry name" value="HTH_3"/>
    <property type="match status" value="1"/>
</dbReference>
<organism evidence="2 3">
    <name type="scientific">Piscinibacter sakaiensis</name>
    <name type="common">Ideonella sakaiensis</name>
    <dbReference type="NCBI Taxonomy" id="1547922"/>
    <lineage>
        <taxon>Bacteria</taxon>
        <taxon>Pseudomonadati</taxon>
        <taxon>Pseudomonadota</taxon>
        <taxon>Betaproteobacteria</taxon>
        <taxon>Burkholderiales</taxon>
        <taxon>Sphaerotilaceae</taxon>
        <taxon>Piscinibacter</taxon>
    </lineage>
</organism>
<proteinExistence type="predicted"/>
<dbReference type="InterPro" id="IPR001387">
    <property type="entry name" value="Cro/C1-type_HTH"/>
</dbReference>
<dbReference type="Proteomes" id="UP000037660">
    <property type="component" value="Unassembled WGS sequence"/>
</dbReference>
<dbReference type="SUPFAM" id="SSF47413">
    <property type="entry name" value="lambda repressor-like DNA-binding domains"/>
    <property type="match status" value="1"/>
</dbReference>
<dbReference type="STRING" id="1547922.ISF6_2603"/>
<reference evidence="2 3" key="2">
    <citation type="journal article" date="2016" name="Science">
        <title>A bacterium that degrades and assimilates poly(ethylene terephthalate).</title>
        <authorList>
            <person name="Yoshida S."/>
            <person name="Hiraga K."/>
            <person name="Takehana T."/>
            <person name="Taniguchi I."/>
            <person name="Yamaji H."/>
            <person name="Maeda Y."/>
            <person name="Toyohara K."/>
            <person name="Miyamoto K."/>
            <person name="Kimura Y."/>
            <person name="Oda K."/>
        </authorList>
    </citation>
    <scope>NUCLEOTIDE SEQUENCE [LARGE SCALE GENOMIC DNA]</scope>
    <source>
        <strain evidence="3">NBRC 110686 / TISTR 2288 / 201-F6</strain>
    </source>
</reference>
<reference evidence="3" key="1">
    <citation type="submission" date="2015-07" db="EMBL/GenBank/DDBJ databases">
        <title>Discovery of a poly(ethylene terephthalate assimilation.</title>
        <authorList>
            <person name="Yoshida S."/>
            <person name="Hiraga K."/>
            <person name="Takehana T."/>
            <person name="Taniguchi I."/>
            <person name="Yamaji H."/>
            <person name="Maeda Y."/>
            <person name="Toyohara K."/>
            <person name="Miyamoto K."/>
            <person name="Kimura Y."/>
            <person name="Oda K."/>
        </authorList>
    </citation>
    <scope>NUCLEOTIDE SEQUENCE [LARGE SCALE GENOMIC DNA]</scope>
    <source>
        <strain evidence="3">NBRC 110686 / TISTR 2288 / 201-F6</strain>
    </source>
</reference>
<protein>
    <recommendedName>
        <fullName evidence="1">HTH cro/C1-type domain-containing protein</fullName>
    </recommendedName>
</protein>
<dbReference type="GO" id="GO:0003677">
    <property type="term" value="F:DNA binding"/>
    <property type="evidence" value="ECO:0007669"/>
    <property type="project" value="InterPro"/>
</dbReference>
<feature type="domain" description="HTH cro/C1-type" evidence="1">
    <location>
        <begin position="1"/>
        <end position="54"/>
    </location>
</feature>